<comment type="caution">
    <text evidence="29">The sequence shown here is derived from an EMBL/GenBank/DDBJ whole genome shotgun (WGS) entry which is preliminary data.</text>
</comment>
<feature type="compositionally biased region" description="Basic and acidic residues" evidence="26">
    <location>
        <begin position="13"/>
        <end position="30"/>
    </location>
</feature>
<keyword evidence="11" id="KW-0256">Endoplasmic reticulum</keyword>
<protein>
    <recommendedName>
        <fullName evidence="23">Syntaxin-17</fullName>
    </recommendedName>
</protein>
<keyword evidence="20" id="KW-0968">Cytoplasmic vesicle</keyword>
<dbReference type="EMBL" id="NHOQ01000034">
    <property type="protein sequence ID" value="PWA33479.1"/>
    <property type="molecule type" value="Genomic_DNA"/>
</dbReference>
<feature type="non-terminal residue" evidence="29">
    <location>
        <position position="1"/>
    </location>
</feature>
<feature type="coiled-coil region" evidence="25">
    <location>
        <begin position="139"/>
        <end position="166"/>
    </location>
</feature>
<dbReference type="GO" id="GO:0030868">
    <property type="term" value="C:smooth endoplasmic reticulum membrane"/>
    <property type="evidence" value="ECO:0007669"/>
    <property type="project" value="UniProtKB-SubCell"/>
</dbReference>
<evidence type="ECO:0000256" key="5">
    <source>
        <dbReference type="ARBA" id="ARBA00004557"/>
    </source>
</evidence>
<feature type="non-terminal residue" evidence="29">
    <location>
        <position position="382"/>
    </location>
</feature>
<dbReference type="GO" id="GO:0005886">
    <property type="term" value="C:plasma membrane"/>
    <property type="evidence" value="ECO:0007669"/>
    <property type="project" value="TreeGrafter"/>
</dbReference>
<evidence type="ECO:0000256" key="24">
    <source>
        <dbReference type="ARBA" id="ARBA00093444"/>
    </source>
</evidence>
<evidence type="ECO:0000256" key="9">
    <source>
        <dbReference type="ARBA" id="ARBA00022553"/>
    </source>
</evidence>
<keyword evidence="30" id="KW-1185">Reference proteome</keyword>
<evidence type="ECO:0000256" key="19">
    <source>
        <dbReference type="ARBA" id="ARBA00023228"/>
    </source>
</evidence>
<dbReference type="InterPro" id="IPR045242">
    <property type="entry name" value="Syntaxin"/>
</dbReference>
<feature type="transmembrane region" description="Helical" evidence="27">
    <location>
        <begin position="333"/>
        <end position="353"/>
    </location>
</feature>
<evidence type="ECO:0000256" key="26">
    <source>
        <dbReference type="SAM" id="MobiDB-lite"/>
    </source>
</evidence>
<dbReference type="PANTHER" id="PTHR19957">
    <property type="entry name" value="SYNTAXIN"/>
    <property type="match status" value="1"/>
</dbReference>
<dbReference type="InterPro" id="IPR010989">
    <property type="entry name" value="SNARE"/>
</dbReference>
<evidence type="ECO:0000313" key="30">
    <source>
        <dbReference type="Proteomes" id="UP000250572"/>
    </source>
</evidence>
<dbReference type="GO" id="GO:0000149">
    <property type="term" value="F:SNARE binding"/>
    <property type="evidence" value="ECO:0007669"/>
    <property type="project" value="TreeGrafter"/>
</dbReference>
<evidence type="ECO:0000256" key="12">
    <source>
        <dbReference type="ARBA" id="ARBA00022892"/>
    </source>
</evidence>
<feature type="region of interest" description="Disordered" evidence="26">
    <location>
        <begin position="360"/>
        <end position="382"/>
    </location>
</feature>
<dbReference type="STRING" id="33528.ENSGAFP00000011487"/>
<feature type="domain" description="T-SNARE coiled-coil homology" evidence="28">
    <location>
        <begin position="240"/>
        <end position="302"/>
    </location>
</feature>
<dbReference type="GO" id="GO:0006887">
    <property type="term" value="P:exocytosis"/>
    <property type="evidence" value="ECO:0007669"/>
    <property type="project" value="TreeGrafter"/>
</dbReference>
<evidence type="ECO:0000256" key="21">
    <source>
        <dbReference type="ARBA" id="ARBA00055921"/>
    </source>
</evidence>
<keyword evidence="19" id="KW-0458">Lysosome</keyword>
<gene>
    <name evidence="29" type="ORF">CCH79_00007689</name>
</gene>
<evidence type="ECO:0000256" key="27">
    <source>
        <dbReference type="SAM" id="Phobius"/>
    </source>
</evidence>
<evidence type="ECO:0000259" key="28">
    <source>
        <dbReference type="PROSITE" id="PS50192"/>
    </source>
</evidence>
<dbReference type="Proteomes" id="UP000250572">
    <property type="component" value="Unassembled WGS sequence"/>
</dbReference>
<dbReference type="GO" id="GO:0033116">
    <property type="term" value="C:endoplasmic reticulum-Golgi intermediate compartment membrane"/>
    <property type="evidence" value="ECO:0007669"/>
    <property type="project" value="UniProtKB-SubCell"/>
</dbReference>
<evidence type="ECO:0000256" key="3">
    <source>
        <dbReference type="ARBA" id="ARBA00004514"/>
    </source>
</evidence>
<feature type="region of interest" description="Disordered" evidence="26">
    <location>
        <begin position="192"/>
        <end position="229"/>
    </location>
</feature>
<dbReference type="GO" id="GO:0006906">
    <property type="term" value="P:vesicle fusion"/>
    <property type="evidence" value="ECO:0007669"/>
    <property type="project" value="TreeGrafter"/>
</dbReference>
<keyword evidence="9" id="KW-0597">Phosphoprotein</keyword>
<evidence type="ECO:0000256" key="13">
    <source>
        <dbReference type="ARBA" id="ARBA00022989"/>
    </source>
</evidence>
<evidence type="ECO:0000256" key="7">
    <source>
        <dbReference type="ARBA" id="ARBA00022448"/>
    </source>
</evidence>
<dbReference type="GO" id="GO:0012507">
    <property type="term" value="C:ER to Golgi transport vesicle membrane"/>
    <property type="evidence" value="ECO:0007669"/>
    <property type="project" value="UniProtKB-SubCell"/>
</dbReference>
<evidence type="ECO:0000256" key="8">
    <source>
        <dbReference type="ARBA" id="ARBA00022490"/>
    </source>
</evidence>
<evidence type="ECO:0000313" key="29">
    <source>
        <dbReference type="EMBL" id="PWA33479.1"/>
    </source>
</evidence>
<reference evidence="29 30" key="1">
    <citation type="journal article" date="2018" name="G3 (Bethesda)">
        <title>A High-Quality Reference Genome for the Invasive Mosquitofish Gambusia affinis Using a Chicago Library.</title>
        <authorList>
            <person name="Hoffberg S.L."/>
            <person name="Troendle N.J."/>
            <person name="Glenn T.C."/>
            <person name="Mahmud O."/>
            <person name="Louha S."/>
            <person name="Chalopin D."/>
            <person name="Bennetzen J.L."/>
            <person name="Mauricio R."/>
        </authorList>
    </citation>
    <scope>NUCLEOTIDE SEQUENCE [LARGE SCALE GENOMIC DNA]</scope>
    <source>
        <strain evidence="29">NE01/NJP1002.9</strain>
        <tissue evidence="29">Muscle</tissue>
    </source>
</reference>
<evidence type="ECO:0000256" key="6">
    <source>
        <dbReference type="ARBA" id="ARBA00009063"/>
    </source>
</evidence>
<dbReference type="GO" id="GO:0006886">
    <property type="term" value="P:intracellular protein transport"/>
    <property type="evidence" value="ECO:0007669"/>
    <property type="project" value="InterPro"/>
</dbReference>
<evidence type="ECO:0000256" key="25">
    <source>
        <dbReference type="SAM" id="Coils"/>
    </source>
</evidence>
<proteinExistence type="inferred from homology"/>
<sequence length="382" mass="41754">QTLLTGNRPHLSPRRDPRTLTESRGGIKGEKRGRRNSQREGLGFPLLYSEISLCEWCAGAVRFGRAGTAWKLHRGVGCGHSAGHMAEEGIKLTLRRLEGPINKFIKVALPTDLERLQKHHSNILKYQQSQQWERLHQEQINASRTVQQLRANMREMEQLCSRVRSEDAEALEELVKPVRERASAAAQDFLLLHSNPPPPVPAAPPDTRPSVSRSSSCHDLEEEDEEPLSDLQIQLRLPEIPADQNASESWDHLEEDLKELSGLVTEFSLLVHSQQEKIDSIEDNVNTAAANVEEGTKSLGKAAGYKLAVLPVAGALLGGVLGGPLGLLAGFKAAGVAAAVGGGALGFAGGSLVRKHRRAQVDQQMKRLTAPPAEELEKNKDK</sequence>
<evidence type="ECO:0000256" key="14">
    <source>
        <dbReference type="ARBA" id="ARBA00022990"/>
    </source>
</evidence>
<dbReference type="GO" id="GO:0031201">
    <property type="term" value="C:SNARE complex"/>
    <property type="evidence" value="ECO:0007669"/>
    <property type="project" value="TreeGrafter"/>
</dbReference>
<dbReference type="InterPro" id="IPR059001">
    <property type="entry name" value="STX17_N"/>
</dbReference>
<keyword evidence="12" id="KW-0931">ER-Golgi transport</keyword>
<dbReference type="GO" id="GO:0006914">
    <property type="term" value="P:autophagy"/>
    <property type="evidence" value="ECO:0007669"/>
    <property type="project" value="UniProtKB-KW"/>
</dbReference>
<dbReference type="AlphaFoldDB" id="A0A315WC81"/>
<dbReference type="CDD" id="cd15846">
    <property type="entry name" value="SNARE_syntaxin17"/>
    <property type="match status" value="1"/>
</dbReference>
<dbReference type="PROSITE" id="PS50192">
    <property type="entry name" value="T_SNARE"/>
    <property type="match status" value="1"/>
</dbReference>
<dbReference type="InterPro" id="IPR000727">
    <property type="entry name" value="T_SNARE_dom"/>
</dbReference>
<keyword evidence="17" id="KW-0496">Mitochondrion</keyword>
<feature type="compositionally biased region" description="Pro residues" evidence="26">
    <location>
        <begin position="195"/>
        <end position="207"/>
    </location>
</feature>
<evidence type="ECO:0000256" key="18">
    <source>
        <dbReference type="ARBA" id="ARBA00023136"/>
    </source>
</evidence>
<comment type="similarity">
    <text evidence="6">Belongs to the syntaxin family.</text>
</comment>
<comment type="function">
    <text evidence="21">SNAREs, soluble N-ethylmaleimide-sensitive factor-attachment protein receptors, are essential proteins for fusion of cellular membranes. SNAREs localized on opposing membranes assemble to form a trans-SNARE complex, an extended, parallel four alpha-helical bundle that drives membrane fusion. STX17 is a SNARE of the autophagosome involved in autophagy through the direct control of autophagosome membrane fusion with the lysosome membrane. May also play a role in the early secretory pathway where it may maintain the architecture of the endoplasmic reticulum-Golgi intermediate compartment/ERGIC and Golgi and/or regulate transport between the endoplasmic reticulum, the ERGIC and the Golgi.</text>
</comment>
<dbReference type="SMART" id="SM00397">
    <property type="entry name" value="t_SNARE"/>
    <property type="match status" value="1"/>
</dbReference>
<dbReference type="GO" id="GO:0005484">
    <property type="term" value="F:SNAP receptor activity"/>
    <property type="evidence" value="ECO:0007669"/>
    <property type="project" value="InterPro"/>
</dbReference>
<keyword evidence="15" id="KW-0072">Autophagy</keyword>
<accession>A0A315WC81</accession>
<evidence type="ECO:0000256" key="22">
    <source>
        <dbReference type="ARBA" id="ARBA00060365"/>
    </source>
</evidence>
<evidence type="ECO:0000256" key="2">
    <source>
        <dbReference type="ARBA" id="ARBA00004457"/>
    </source>
</evidence>
<dbReference type="FunFam" id="1.20.5.110:FF:000046">
    <property type="entry name" value="syntaxin-17 isoform X1"/>
    <property type="match status" value="1"/>
</dbReference>
<keyword evidence="8" id="KW-0963">Cytoplasm</keyword>
<feature type="region of interest" description="Disordered" evidence="26">
    <location>
        <begin position="1"/>
        <end position="37"/>
    </location>
</feature>
<keyword evidence="7" id="KW-0813">Transport</keyword>
<evidence type="ECO:0000256" key="4">
    <source>
        <dbReference type="ARBA" id="ARBA00004542"/>
    </source>
</evidence>
<keyword evidence="16 25" id="KW-0175">Coiled coil</keyword>
<dbReference type="Gene3D" id="1.20.5.110">
    <property type="match status" value="1"/>
</dbReference>
<keyword evidence="13 27" id="KW-1133">Transmembrane helix</keyword>
<dbReference type="InterPro" id="IPR006012">
    <property type="entry name" value="Syntaxin/epimorphin_CS"/>
</dbReference>
<keyword evidence="18 27" id="KW-0472">Membrane</keyword>
<dbReference type="Pfam" id="PF26585">
    <property type="entry name" value="STX17_N"/>
    <property type="match status" value="1"/>
</dbReference>
<dbReference type="SUPFAM" id="SSF47661">
    <property type="entry name" value="t-snare proteins"/>
    <property type="match status" value="1"/>
</dbReference>
<evidence type="ECO:0000256" key="23">
    <source>
        <dbReference type="ARBA" id="ARBA00069804"/>
    </source>
</evidence>
<evidence type="ECO:0000256" key="20">
    <source>
        <dbReference type="ARBA" id="ARBA00023329"/>
    </source>
</evidence>
<dbReference type="InterPro" id="IPR028676">
    <property type="entry name" value="STX17_SNARE"/>
</dbReference>
<keyword evidence="14" id="KW-0007">Acetylation</keyword>
<evidence type="ECO:0000256" key="15">
    <source>
        <dbReference type="ARBA" id="ARBA00023006"/>
    </source>
</evidence>
<evidence type="ECO:0000256" key="11">
    <source>
        <dbReference type="ARBA" id="ARBA00022824"/>
    </source>
</evidence>
<evidence type="ECO:0000256" key="16">
    <source>
        <dbReference type="ARBA" id="ARBA00023054"/>
    </source>
</evidence>
<feature type="transmembrane region" description="Helical" evidence="27">
    <location>
        <begin position="307"/>
        <end position="327"/>
    </location>
</feature>
<dbReference type="GO" id="GO:0120281">
    <property type="term" value="C:autolysosome membrane"/>
    <property type="evidence" value="ECO:0007669"/>
    <property type="project" value="UniProtKB-SubCell"/>
</dbReference>
<keyword evidence="10 27" id="KW-0812">Transmembrane</keyword>
<name>A0A315WC81_GAMAF</name>
<evidence type="ECO:0000256" key="1">
    <source>
        <dbReference type="ARBA" id="ARBA00004225"/>
    </source>
</evidence>
<dbReference type="GO" id="GO:0031966">
    <property type="term" value="C:mitochondrial membrane"/>
    <property type="evidence" value="ECO:0007669"/>
    <property type="project" value="UniProtKB-SubCell"/>
</dbReference>
<evidence type="ECO:0000256" key="10">
    <source>
        <dbReference type="ARBA" id="ARBA00022692"/>
    </source>
</evidence>
<dbReference type="GO" id="GO:0005829">
    <property type="term" value="C:cytosol"/>
    <property type="evidence" value="ECO:0007669"/>
    <property type="project" value="UniProtKB-SubCell"/>
</dbReference>
<dbReference type="PROSITE" id="PS00914">
    <property type="entry name" value="SYNTAXIN"/>
    <property type="match status" value="1"/>
</dbReference>
<comment type="subcellular location">
    <subcellularLocation>
        <location evidence="24">Autolysosome membrane</location>
        <topology evidence="24">Multi-pass membrane protein</topology>
    </subcellularLocation>
    <subcellularLocation>
        <location evidence="3">Cytoplasm</location>
        <location evidence="3">Cytosol</location>
    </subcellularLocation>
    <subcellularLocation>
        <location evidence="5">Cytoplasmic vesicle</location>
        <location evidence="5">COPII-coated vesicle membrane</location>
        <topology evidence="5">Multi-pass membrane protein</topology>
    </subcellularLocation>
    <subcellularLocation>
        <location evidence="4">Cytoplasmic vesicle</location>
        <location evidence="4">Autophagosome membrane</location>
        <topology evidence="4">Multi-pass membrane protein</topology>
    </subcellularLocation>
    <subcellularLocation>
        <location evidence="2">Endoplasmic reticulum-Golgi intermediate compartment membrane</location>
        <topology evidence="2">Multi-pass membrane protein</topology>
    </subcellularLocation>
    <subcellularLocation>
        <location evidence="1">Mitochondrion membrane</location>
        <topology evidence="1">Multi-pass membrane protein</topology>
    </subcellularLocation>
    <subcellularLocation>
        <location evidence="22">Smooth endoplasmic reticulum membrane</location>
        <topology evidence="22">Multi-pass membrane protein</topology>
    </subcellularLocation>
</comment>
<dbReference type="GO" id="GO:0048278">
    <property type="term" value="P:vesicle docking"/>
    <property type="evidence" value="ECO:0007669"/>
    <property type="project" value="TreeGrafter"/>
</dbReference>
<dbReference type="PANTHER" id="PTHR19957:SF139">
    <property type="entry name" value="SYNTAXIN-17"/>
    <property type="match status" value="1"/>
</dbReference>
<organism evidence="29 30">
    <name type="scientific">Gambusia affinis</name>
    <name type="common">Western mosquitofish</name>
    <name type="synonym">Heterandria affinis</name>
    <dbReference type="NCBI Taxonomy" id="33528"/>
    <lineage>
        <taxon>Eukaryota</taxon>
        <taxon>Metazoa</taxon>
        <taxon>Chordata</taxon>
        <taxon>Craniata</taxon>
        <taxon>Vertebrata</taxon>
        <taxon>Euteleostomi</taxon>
        <taxon>Actinopterygii</taxon>
        <taxon>Neopterygii</taxon>
        <taxon>Teleostei</taxon>
        <taxon>Neoteleostei</taxon>
        <taxon>Acanthomorphata</taxon>
        <taxon>Ovalentaria</taxon>
        <taxon>Atherinomorphae</taxon>
        <taxon>Cyprinodontiformes</taxon>
        <taxon>Poeciliidae</taxon>
        <taxon>Poeciliinae</taxon>
        <taxon>Gambusia</taxon>
    </lineage>
</organism>
<evidence type="ECO:0000256" key="17">
    <source>
        <dbReference type="ARBA" id="ARBA00023128"/>
    </source>
</evidence>
<dbReference type="GO" id="GO:0000421">
    <property type="term" value="C:autophagosome membrane"/>
    <property type="evidence" value="ECO:0007669"/>
    <property type="project" value="UniProtKB-SubCell"/>
</dbReference>